<dbReference type="EMBL" id="LGRX02006587">
    <property type="protein sequence ID" value="KAK3276364.1"/>
    <property type="molecule type" value="Genomic_DNA"/>
</dbReference>
<evidence type="ECO:0000256" key="3">
    <source>
        <dbReference type="ARBA" id="ARBA00022801"/>
    </source>
</evidence>
<dbReference type="SUPFAM" id="SSF52799">
    <property type="entry name" value="(Phosphotyrosine protein) phosphatases II"/>
    <property type="match status" value="1"/>
</dbReference>
<dbReference type="InterPro" id="IPR029021">
    <property type="entry name" value="Prot-tyrosine_phosphatase-like"/>
</dbReference>
<dbReference type="PANTHER" id="PTHR10159">
    <property type="entry name" value="DUAL SPECIFICITY PROTEIN PHOSPHATASE"/>
    <property type="match status" value="1"/>
</dbReference>
<dbReference type="Gene3D" id="3.90.190.10">
    <property type="entry name" value="Protein tyrosine phosphatase superfamily"/>
    <property type="match status" value="1"/>
</dbReference>
<accession>A0AAE0L962</accession>
<dbReference type="InterPro" id="IPR000387">
    <property type="entry name" value="Tyr_Pase_dom"/>
</dbReference>
<evidence type="ECO:0000256" key="1">
    <source>
        <dbReference type="ARBA" id="ARBA00008601"/>
    </source>
</evidence>
<dbReference type="PANTHER" id="PTHR10159:SF519">
    <property type="entry name" value="DUAL SPECIFICITY PROTEIN PHOSPHATASE MPK3"/>
    <property type="match status" value="1"/>
</dbReference>
<feature type="domain" description="Tyrosine-protein phosphatase" evidence="5">
    <location>
        <begin position="1"/>
        <end position="138"/>
    </location>
</feature>
<comment type="caution">
    <text evidence="7">The sequence shown here is derived from an EMBL/GenBank/DDBJ whole genome shotgun (WGS) entry which is preliminary data.</text>
</comment>
<dbReference type="GO" id="GO:0008330">
    <property type="term" value="F:protein tyrosine/threonine phosphatase activity"/>
    <property type="evidence" value="ECO:0007669"/>
    <property type="project" value="TreeGrafter"/>
</dbReference>
<keyword evidence="3" id="KW-0378">Hydrolase</keyword>
<gene>
    <name evidence="7" type="ORF">CYMTET_15551</name>
</gene>
<dbReference type="CDD" id="cd14498">
    <property type="entry name" value="DSP"/>
    <property type="match status" value="1"/>
</dbReference>
<evidence type="ECO:0000256" key="4">
    <source>
        <dbReference type="ARBA" id="ARBA00022912"/>
    </source>
</evidence>
<dbReference type="PROSITE" id="PS50056">
    <property type="entry name" value="TYR_PHOSPHATASE_2"/>
    <property type="match status" value="1"/>
</dbReference>
<dbReference type="GO" id="GO:0043409">
    <property type="term" value="P:negative regulation of MAPK cascade"/>
    <property type="evidence" value="ECO:0007669"/>
    <property type="project" value="TreeGrafter"/>
</dbReference>
<organism evidence="7 8">
    <name type="scientific">Cymbomonas tetramitiformis</name>
    <dbReference type="NCBI Taxonomy" id="36881"/>
    <lineage>
        <taxon>Eukaryota</taxon>
        <taxon>Viridiplantae</taxon>
        <taxon>Chlorophyta</taxon>
        <taxon>Pyramimonadophyceae</taxon>
        <taxon>Pyramimonadales</taxon>
        <taxon>Pyramimonadaceae</taxon>
        <taxon>Cymbomonas</taxon>
    </lineage>
</organism>
<dbReference type="GO" id="GO:0033550">
    <property type="term" value="F:MAP kinase tyrosine phosphatase activity"/>
    <property type="evidence" value="ECO:0007669"/>
    <property type="project" value="TreeGrafter"/>
</dbReference>
<feature type="domain" description="Tyrosine specific protein phosphatases" evidence="6">
    <location>
        <begin position="58"/>
        <end position="116"/>
    </location>
</feature>
<comment type="similarity">
    <text evidence="1">Belongs to the protein-tyrosine phosphatase family. Non-receptor class dual specificity subfamily.</text>
</comment>
<dbReference type="InterPro" id="IPR000340">
    <property type="entry name" value="Dual-sp_phosphatase_cat-dom"/>
</dbReference>
<dbReference type="GO" id="GO:0017017">
    <property type="term" value="F:MAP kinase tyrosine/serine/threonine phosphatase activity"/>
    <property type="evidence" value="ECO:0007669"/>
    <property type="project" value="TreeGrafter"/>
</dbReference>
<proteinExistence type="inferred from homology"/>
<dbReference type="EC" id="3.1.3.48" evidence="2"/>
<evidence type="ECO:0000259" key="6">
    <source>
        <dbReference type="PROSITE" id="PS50056"/>
    </source>
</evidence>
<dbReference type="PROSITE" id="PS50054">
    <property type="entry name" value="TYR_PHOSPHATASE_DUAL"/>
    <property type="match status" value="1"/>
</dbReference>
<reference evidence="7 8" key="1">
    <citation type="journal article" date="2015" name="Genome Biol. Evol.">
        <title>Comparative Genomics of a Bacterivorous Green Alga Reveals Evolutionary Causalities and Consequences of Phago-Mixotrophic Mode of Nutrition.</title>
        <authorList>
            <person name="Burns J.A."/>
            <person name="Paasch A."/>
            <person name="Narechania A."/>
            <person name="Kim E."/>
        </authorList>
    </citation>
    <scope>NUCLEOTIDE SEQUENCE [LARGE SCALE GENOMIC DNA]</scope>
    <source>
        <strain evidence="7 8">PLY_AMNH</strain>
    </source>
</reference>
<evidence type="ECO:0000313" key="7">
    <source>
        <dbReference type="EMBL" id="KAK3276364.1"/>
    </source>
</evidence>
<protein>
    <recommendedName>
        <fullName evidence="2">protein-tyrosine-phosphatase</fullName>
        <ecNumber evidence="2">3.1.3.48</ecNumber>
    </recommendedName>
</protein>
<evidence type="ECO:0000259" key="5">
    <source>
        <dbReference type="PROSITE" id="PS50054"/>
    </source>
</evidence>
<dbReference type="GO" id="GO:0005737">
    <property type="term" value="C:cytoplasm"/>
    <property type="evidence" value="ECO:0007669"/>
    <property type="project" value="TreeGrafter"/>
</dbReference>
<evidence type="ECO:0000256" key="2">
    <source>
        <dbReference type="ARBA" id="ARBA00013064"/>
    </source>
</evidence>
<sequence>MSAAENIQILRKHDITHIVNCQDVTSKNYHENDPSFHYLRFPIAHWWSAGLETPDKVLEFFSKYFEFIDRATAEGKSVLIHCLAGAHRAGTATIALLMYKADMDAATATVAAQTCRDIINPIGGLDELLKRLEKSRNLSGNKTSN</sequence>
<dbReference type="Pfam" id="PF00782">
    <property type="entry name" value="DSPc"/>
    <property type="match status" value="1"/>
</dbReference>
<dbReference type="SMART" id="SM00195">
    <property type="entry name" value="DSPc"/>
    <property type="match status" value="1"/>
</dbReference>
<dbReference type="AlphaFoldDB" id="A0AAE0L962"/>
<keyword evidence="8" id="KW-1185">Reference proteome</keyword>
<keyword evidence="4" id="KW-0904">Protein phosphatase</keyword>
<evidence type="ECO:0000313" key="8">
    <source>
        <dbReference type="Proteomes" id="UP001190700"/>
    </source>
</evidence>
<name>A0AAE0L962_9CHLO</name>
<dbReference type="Proteomes" id="UP001190700">
    <property type="component" value="Unassembled WGS sequence"/>
</dbReference>
<dbReference type="InterPro" id="IPR020422">
    <property type="entry name" value="TYR_PHOSPHATASE_DUAL_dom"/>
</dbReference>